<name>A0A1Z4M105_9CYAN</name>
<sequence length="872" mass="87295">MKSSIKPFKSKLKSKLIRSVALLFTTCSYQSLLLIGEANFSQVSAQVARVCAVPGKDGPVDNVTGIINTYFPGTADVAAGSTTIPIGTPTGAATPIEAGDLLLVIQMQGADIDSSNTDSYGDGVAGGSTPLGSFVAPDPTGASGNLNNANFIAGNYEYVVAEAVNAGSVTIRGTNGGGLINSYSNAAFGTQGQRTYQVIRVPQYSSATINSGLTASRWNGSTGGVLVYDVAGNLNLGGANVDLSGRGFRGGGGRQLQGEPGNTTLAETDFRSSSTLNTNGSKGEGTAGTPRFKFDSGTNTLQDTGPEGYPDGASGRGAPGNAGGGGTDGDPQGDFRFPNGENTGGGGGGNGGGGGLGGRSFSSQEYIGGFGGASFPATNNRLVLGGGGGAGTTNDDRSIPLRNGLASSGAAGGGMAFIRTGTVSGTGSINADGASAFDTRVDGAGGGGAGGSVVVSAVNNNLAGLTVTANGGTGGNALAREPHGPGGGGGGGVIITSPGANTSAVGGTSGQTSDPLEPFGATAGSNGTTSNVGNINGVSSGAECLPQLTITKTTSTPGPIIKPGQATYTVTVANAPNLSAATNVNISDPLPSGFTFDASVNPTITLNGGSTRTSISNPPNNATVATFGTFNIPSGGSVAITFTSNISENVPNGEYNNPATATYLDPTRTTPDGTTNVNYDAATLGEEVLVGSTVPTEPERLRGLKRITNVFRNGVPISGIDFNSFLDNPNDPIDNLPSWFQLSPVGIFNISPQLPLQTGDEVEYTMYFLADGNRPVENVRFCDPIPQGTTFVPDSFGSGNGISINLSNTVTANTNSDDGDNGSFFAPGSQLPANNFCPNQDNPTGAVIGNLGTINHTLGTNFGFVRFRVRVE</sequence>
<dbReference type="Pfam" id="PF01345">
    <property type="entry name" value="DUF11"/>
    <property type="match status" value="1"/>
</dbReference>
<reference evidence="3 4" key="1">
    <citation type="submission" date="2017-06" db="EMBL/GenBank/DDBJ databases">
        <title>Genome sequencing of cyanobaciteial culture collection at National Institute for Environmental Studies (NIES).</title>
        <authorList>
            <person name="Hirose Y."/>
            <person name="Shimura Y."/>
            <person name="Fujisawa T."/>
            <person name="Nakamura Y."/>
            <person name="Kawachi M."/>
        </authorList>
    </citation>
    <scope>NUCLEOTIDE SEQUENCE [LARGE SCALE GENOMIC DNA]</scope>
    <source>
        <strain evidence="3 4">NIES-267</strain>
    </source>
</reference>
<proteinExistence type="predicted"/>
<evidence type="ECO:0000313" key="3">
    <source>
        <dbReference type="EMBL" id="BAY87058.1"/>
    </source>
</evidence>
<keyword evidence="4" id="KW-1185">Reference proteome</keyword>
<evidence type="ECO:0000313" key="4">
    <source>
        <dbReference type="Proteomes" id="UP000218418"/>
    </source>
</evidence>
<feature type="compositionally biased region" description="Gly residues" evidence="1">
    <location>
        <begin position="314"/>
        <end position="328"/>
    </location>
</feature>
<feature type="compositionally biased region" description="Gly residues" evidence="1">
    <location>
        <begin position="484"/>
        <end position="493"/>
    </location>
</feature>
<dbReference type="InterPro" id="IPR051172">
    <property type="entry name" value="Chlamydia_OmcB"/>
</dbReference>
<dbReference type="EMBL" id="AP018227">
    <property type="protein sequence ID" value="BAY87058.1"/>
    <property type="molecule type" value="Genomic_DNA"/>
</dbReference>
<gene>
    <name evidence="3" type="ORF">NIES267_65690</name>
</gene>
<feature type="compositionally biased region" description="Polar residues" evidence="1">
    <location>
        <begin position="498"/>
        <end position="514"/>
    </location>
</feature>
<dbReference type="Proteomes" id="UP000218418">
    <property type="component" value="Chromosome"/>
</dbReference>
<protein>
    <recommendedName>
        <fullName evidence="2">DUF11 domain-containing protein</fullName>
    </recommendedName>
</protein>
<feature type="compositionally biased region" description="Polar residues" evidence="1">
    <location>
        <begin position="523"/>
        <end position="534"/>
    </location>
</feature>
<feature type="region of interest" description="Disordered" evidence="1">
    <location>
        <begin position="250"/>
        <end position="360"/>
    </location>
</feature>
<dbReference type="NCBIfam" id="TIGR01451">
    <property type="entry name" value="B_ant_repeat"/>
    <property type="match status" value="2"/>
</dbReference>
<feature type="compositionally biased region" description="Gly residues" evidence="1">
    <location>
        <begin position="342"/>
        <end position="358"/>
    </location>
</feature>
<organism evidence="3 4">
    <name type="scientific">Calothrix parasitica NIES-267</name>
    <dbReference type="NCBI Taxonomy" id="1973488"/>
    <lineage>
        <taxon>Bacteria</taxon>
        <taxon>Bacillati</taxon>
        <taxon>Cyanobacteriota</taxon>
        <taxon>Cyanophyceae</taxon>
        <taxon>Nostocales</taxon>
        <taxon>Calotrichaceae</taxon>
        <taxon>Calothrix</taxon>
    </lineage>
</organism>
<dbReference type="PANTHER" id="PTHR34819:SF3">
    <property type="entry name" value="CELL SURFACE PROTEIN"/>
    <property type="match status" value="1"/>
</dbReference>
<evidence type="ECO:0000256" key="1">
    <source>
        <dbReference type="SAM" id="MobiDB-lite"/>
    </source>
</evidence>
<dbReference type="PANTHER" id="PTHR34819">
    <property type="entry name" value="LARGE CYSTEINE-RICH PERIPLASMIC PROTEIN OMCB"/>
    <property type="match status" value="1"/>
</dbReference>
<dbReference type="InterPro" id="IPR047589">
    <property type="entry name" value="DUF11_rpt"/>
</dbReference>
<feature type="region of interest" description="Disordered" evidence="1">
    <location>
        <begin position="474"/>
        <end position="534"/>
    </location>
</feature>
<evidence type="ECO:0000259" key="2">
    <source>
        <dbReference type="Pfam" id="PF01345"/>
    </source>
</evidence>
<dbReference type="InterPro" id="IPR001434">
    <property type="entry name" value="OmcB-like_DUF11"/>
</dbReference>
<feature type="domain" description="DUF11" evidence="2">
    <location>
        <begin position="548"/>
        <end position="680"/>
    </location>
</feature>
<dbReference type="Gene3D" id="2.60.40.740">
    <property type="match status" value="1"/>
</dbReference>
<feature type="compositionally biased region" description="Polar residues" evidence="1">
    <location>
        <begin position="260"/>
        <end position="281"/>
    </location>
</feature>
<dbReference type="OrthoDB" id="6074739at2"/>
<dbReference type="AlphaFoldDB" id="A0A1Z4M105"/>
<accession>A0A1Z4M105</accession>